<evidence type="ECO:0000256" key="8">
    <source>
        <dbReference type="ARBA" id="ARBA00023242"/>
    </source>
</evidence>
<evidence type="ECO:0000256" key="4">
    <source>
        <dbReference type="ARBA" id="ARBA00023015"/>
    </source>
</evidence>
<feature type="region of interest" description="Disordered" evidence="12">
    <location>
        <begin position="1"/>
        <end position="65"/>
    </location>
</feature>
<evidence type="ECO:0000259" key="13">
    <source>
        <dbReference type="PROSITE" id="PS50217"/>
    </source>
</evidence>
<keyword evidence="4" id="KW-0805">Transcription regulation</keyword>
<gene>
    <name evidence="14" type="ORF">Daesc_002457</name>
</gene>
<evidence type="ECO:0000256" key="12">
    <source>
        <dbReference type="SAM" id="MobiDB-lite"/>
    </source>
</evidence>
<dbReference type="EMBL" id="JBANMG010000002">
    <property type="protein sequence ID" value="KAK6957171.1"/>
    <property type="molecule type" value="Genomic_DNA"/>
</dbReference>
<feature type="region of interest" description="Disordered" evidence="12">
    <location>
        <begin position="335"/>
        <end position="393"/>
    </location>
</feature>
<keyword evidence="5" id="KW-0238">DNA-binding</keyword>
<dbReference type="InterPro" id="IPR004827">
    <property type="entry name" value="bZIP"/>
</dbReference>
<dbReference type="CDD" id="cd12193">
    <property type="entry name" value="bZIP_GCN4"/>
    <property type="match status" value="1"/>
</dbReference>
<dbReference type="GO" id="GO:0003677">
    <property type="term" value="F:DNA binding"/>
    <property type="evidence" value="ECO:0007669"/>
    <property type="project" value="UniProtKB-KW"/>
</dbReference>
<sequence>MLVTLPSQEELNSNEAIHSSPSSLTTATIPTQDSLVFTTDSQQSKWLPSSSPSLPAQSAQSNSFQPPQQDFVLFESTPQRQNVNRAVSSPAPAAVSAFGSLNVNPSRSPHIANGSSPSIQNQRVAQIIRATGHQTSSSTAFTNRFNSPVQNQNLQQYYASISALPSTAAANQNRSTRPPVPLFTQGSGNQQAARMDLQGNCSTYFSNCIPISHNPDALSLEDLSALQGPTTAYSSPGIPGYDVNVSSASSNASNMGTISPQDLFLDPLTSAPNSTAITNLTSPSMYDGSPELQDYDFELSPNMAGNEFDHGLRAWPSLFPEDNSAVNNVPVIDELSPAQQSEELEVMDTVPKPRRKSSNSPSSGNHAKHSSVAGVNSRRRDKPLPPIIVDDPNDTVAMKRARNTLAARKSRERKAQRFEELEAKIAGLEKERDFWKRKCEILESRTG</sequence>
<keyword evidence="11" id="KW-0175">Coiled coil</keyword>
<protein>
    <recommendedName>
        <fullName evidence="10">Cross-pathway control protein 1</fullName>
    </recommendedName>
</protein>
<comment type="similarity">
    <text evidence="9">Belongs to the bZIP family. GCN4 subfamily.</text>
</comment>
<keyword evidence="3" id="KW-0028">Amino-acid biosynthesis</keyword>
<evidence type="ECO:0000256" key="6">
    <source>
        <dbReference type="ARBA" id="ARBA00023159"/>
    </source>
</evidence>
<keyword evidence="6" id="KW-0010">Activator</keyword>
<dbReference type="SUPFAM" id="SSF57959">
    <property type="entry name" value="Leucine zipper domain"/>
    <property type="match status" value="1"/>
</dbReference>
<dbReference type="Gene3D" id="3.30.160.60">
    <property type="entry name" value="Classic Zinc Finger"/>
    <property type="match status" value="1"/>
</dbReference>
<dbReference type="GO" id="GO:0008652">
    <property type="term" value="P:amino acid biosynthetic process"/>
    <property type="evidence" value="ECO:0007669"/>
    <property type="project" value="UniProtKB-KW"/>
</dbReference>
<proteinExistence type="inferred from homology"/>
<feature type="coiled-coil region" evidence="11">
    <location>
        <begin position="411"/>
        <end position="445"/>
    </location>
</feature>
<accession>A0AAX6MYA3</accession>
<dbReference type="InterPro" id="IPR046347">
    <property type="entry name" value="bZIP_sf"/>
</dbReference>
<dbReference type="Pfam" id="PF07716">
    <property type="entry name" value="bZIP_2"/>
    <property type="match status" value="1"/>
</dbReference>
<dbReference type="PROSITE" id="PS50217">
    <property type="entry name" value="BZIP"/>
    <property type="match status" value="1"/>
</dbReference>
<evidence type="ECO:0000256" key="10">
    <source>
        <dbReference type="ARBA" id="ARBA00073680"/>
    </source>
</evidence>
<evidence type="ECO:0000313" key="14">
    <source>
        <dbReference type="EMBL" id="KAK6957171.1"/>
    </source>
</evidence>
<comment type="subcellular location">
    <subcellularLocation>
        <location evidence="1">Nucleus</location>
    </subcellularLocation>
</comment>
<dbReference type="GO" id="GO:0003700">
    <property type="term" value="F:DNA-binding transcription factor activity"/>
    <property type="evidence" value="ECO:0007669"/>
    <property type="project" value="InterPro"/>
</dbReference>
<evidence type="ECO:0000256" key="11">
    <source>
        <dbReference type="SAM" id="Coils"/>
    </source>
</evidence>
<dbReference type="PROSITE" id="PS00036">
    <property type="entry name" value="BZIP_BASIC"/>
    <property type="match status" value="1"/>
</dbReference>
<keyword evidence="15" id="KW-1185">Reference proteome</keyword>
<feature type="domain" description="BZIP" evidence="13">
    <location>
        <begin position="399"/>
        <end position="447"/>
    </location>
</feature>
<feature type="compositionally biased region" description="Polar residues" evidence="12">
    <location>
        <begin position="1"/>
        <end position="40"/>
    </location>
</feature>
<evidence type="ECO:0000256" key="1">
    <source>
        <dbReference type="ARBA" id="ARBA00004123"/>
    </source>
</evidence>
<comment type="subunit">
    <text evidence="2">Binds DNA as a dimer.</text>
</comment>
<feature type="compositionally biased region" description="Low complexity" evidence="12">
    <location>
        <begin position="41"/>
        <end position="63"/>
    </location>
</feature>
<evidence type="ECO:0000256" key="2">
    <source>
        <dbReference type="ARBA" id="ARBA00011195"/>
    </source>
</evidence>
<reference evidence="14 15" key="1">
    <citation type="journal article" date="2024" name="Front Chem Biol">
        <title>Unveiling the potential of Daldinia eschscholtzii MFLUCC 19-0629 through bioactivity and bioinformatics studies for enhanced sustainable agriculture production.</title>
        <authorList>
            <person name="Brooks S."/>
            <person name="Weaver J.A."/>
            <person name="Klomchit A."/>
            <person name="Alharthi S.A."/>
            <person name="Onlamun T."/>
            <person name="Nurani R."/>
            <person name="Vong T.K."/>
            <person name="Alberti F."/>
            <person name="Greco C."/>
        </authorList>
    </citation>
    <scope>NUCLEOTIDE SEQUENCE [LARGE SCALE GENOMIC DNA]</scope>
    <source>
        <strain evidence="14">MFLUCC 19-0629</strain>
    </source>
</reference>
<evidence type="ECO:0000256" key="9">
    <source>
        <dbReference type="ARBA" id="ARBA00061302"/>
    </source>
</evidence>
<keyword evidence="7" id="KW-0804">Transcription</keyword>
<organism evidence="14 15">
    <name type="scientific">Daldinia eschscholtzii</name>
    <dbReference type="NCBI Taxonomy" id="292717"/>
    <lineage>
        <taxon>Eukaryota</taxon>
        <taxon>Fungi</taxon>
        <taxon>Dikarya</taxon>
        <taxon>Ascomycota</taxon>
        <taxon>Pezizomycotina</taxon>
        <taxon>Sordariomycetes</taxon>
        <taxon>Xylariomycetidae</taxon>
        <taxon>Xylariales</taxon>
        <taxon>Hypoxylaceae</taxon>
        <taxon>Daldinia</taxon>
    </lineage>
</organism>
<dbReference type="Proteomes" id="UP001369815">
    <property type="component" value="Unassembled WGS sequence"/>
</dbReference>
<evidence type="ECO:0000313" key="15">
    <source>
        <dbReference type="Proteomes" id="UP001369815"/>
    </source>
</evidence>
<dbReference type="FunFam" id="3.30.160.60:FF:001491">
    <property type="entry name" value="Cross-pathway control protein A"/>
    <property type="match status" value="1"/>
</dbReference>
<comment type="caution">
    <text evidence="14">The sequence shown here is derived from an EMBL/GenBank/DDBJ whole genome shotgun (WGS) entry which is preliminary data.</text>
</comment>
<name>A0AAX6MYA3_9PEZI</name>
<keyword evidence="8" id="KW-0539">Nucleus</keyword>
<evidence type="ECO:0000256" key="7">
    <source>
        <dbReference type="ARBA" id="ARBA00023163"/>
    </source>
</evidence>
<evidence type="ECO:0000256" key="5">
    <source>
        <dbReference type="ARBA" id="ARBA00023125"/>
    </source>
</evidence>
<dbReference type="AlphaFoldDB" id="A0AAX6MYA3"/>
<dbReference type="GO" id="GO:0005634">
    <property type="term" value="C:nucleus"/>
    <property type="evidence" value="ECO:0007669"/>
    <property type="project" value="UniProtKB-SubCell"/>
</dbReference>
<evidence type="ECO:0000256" key="3">
    <source>
        <dbReference type="ARBA" id="ARBA00022605"/>
    </source>
</evidence>